<dbReference type="PANTHER" id="PTHR34215">
    <property type="entry name" value="BLL0784 PROTEIN"/>
    <property type="match status" value="1"/>
</dbReference>
<dbReference type="SUPFAM" id="SSF64376">
    <property type="entry name" value="YlxR-like"/>
    <property type="match status" value="1"/>
</dbReference>
<dbReference type="AlphaFoldDB" id="A0A2R6Y032"/>
<dbReference type="InterPro" id="IPR037465">
    <property type="entry name" value="YlxR"/>
</dbReference>
<evidence type="ECO:0000313" key="3">
    <source>
        <dbReference type="Proteomes" id="UP000244338"/>
    </source>
</evidence>
<proteinExistence type="predicted"/>
<accession>A0A2R6Y032</accession>
<dbReference type="NCBIfam" id="NF047356">
    <property type="entry name" value="RNA_bind_RnpM"/>
    <property type="match status" value="1"/>
</dbReference>
<dbReference type="EMBL" id="PEBX01000050">
    <property type="protein sequence ID" value="PTQ56046.1"/>
    <property type="molecule type" value="Genomic_DNA"/>
</dbReference>
<organism evidence="2 3">
    <name type="scientific">Candidatus Carbonibacillus altaicus</name>
    <dbReference type="NCBI Taxonomy" id="2163959"/>
    <lineage>
        <taxon>Bacteria</taxon>
        <taxon>Bacillati</taxon>
        <taxon>Bacillota</taxon>
        <taxon>Bacilli</taxon>
        <taxon>Bacillales</taxon>
        <taxon>Candidatus Carbonibacillus</taxon>
    </lineage>
</organism>
<evidence type="ECO:0000313" key="2">
    <source>
        <dbReference type="EMBL" id="PTQ56046.1"/>
    </source>
</evidence>
<sequence>MAGKTKKIPIRRCIACGAQKPKKELVRIVRTPEGALLVDRKGKVSGRGAYLCPSEACLKLALKKKLIERALEVPLTPEFVEVLETQWADMLEEAPSDAR</sequence>
<dbReference type="InterPro" id="IPR007393">
    <property type="entry name" value="YlxR_dom"/>
</dbReference>
<protein>
    <submittedName>
        <fullName evidence="2">Putative nucleic-acid-binding protein implicated in transcription termination</fullName>
    </submittedName>
</protein>
<dbReference type="Proteomes" id="UP000244338">
    <property type="component" value="Unassembled WGS sequence"/>
</dbReference>
<dbReference type="InterPro" id="IPR035931">
    <property type="entry name" value="YlxR-like_sf"/>
</dbReference>
<feature type="domain" description="YlxR" evidence="1">
    <location>
        <begin position="11"/>
        <end position="84"/>
    </location>
</feature>
<dbReference type="Pfam" id="PF04296">
    <property type="entry name" value="YlxR"/>
    <property type="match status" value="1"/>
</dbReference>
<dbReference type="PANTHER" id="PTHR34215:SF1">
    <property type="entry name" value="YLXR DOMAIN-CONTAINING PROTEIN"/>
    <property type="match status" value="1"/>
</dbReference>
<evidence type="ECO:0000259" key="1">
    <source>
        <dbReference type="Pfam" id="PF04296"/>
    </source>
</evidence>
<dbReference type="Gene3D" id="3.30.1230.10">
    <property type="entry name" value="YlxR-like"/>
    <property type="match status" value="1"/>
</dbReference>
<gene>
    <name evidence="2" type="ORF">BSOLF_0974</name>
</gene>
<comment type="caution">
    <text evidence="2">The sequence shown here is derived from an EMBL/GenBank/DDBJ whole genome shotgun (WGS) entry which is preliminary data.</text>
</comment>
<name>A0A2R6Y032_9BACL</name>
<reference evidence="3" key="1">
    <citation type="journal article" date="2018" name="Sci. Rep.">
        <title>Lignite coal burning seam in the remote Altai Mountains harbors a hydrogen-driven thermophilic microbial community.</title>
        <authorList>
            <person name="Kadnikov V.V."/>
            <person name="Mardanov A.V."/>
            <person name="Ivasenko D.A."/>
            <person name="Antsiferov D.V."/>
            <person name="Beletsky A.V."/>
            <person name="Karnachuk O.V."/>
            <person name="Ravin N.V."/>
        </authorList>
    </citation>
    <scope>NUCLEOTIDE SEQUENCE [LARGE SCALE GENOMIC DNA]</scope>
</reference>